<name>A0A7C9RDQ7_9HYPH</name>
<dbReference type="InterPro" id="IPR029063">
    <property type="entry name" value="SAM-dependent_MTases_sf"/>
</dbReference>
<gene>
    <name evidence="2" type="ORF">G6N74_24185</name>
</gene>
<dbReference type="Pfam" id="PF05050">
    <property type="entry name" value="Methyltransf_21"/>
    <property type="match status" value="1"/>
</dbReference>
<comment type="caution">
    <text evidence="2">The sequence shown here is derived from an EMBL/GenBank/DDBJ whole genome shotgun (WGS) entry which is preliminary data.</text>
</comment>
<dbReference type="GO" id="GO:0032259">
    <property type="term" value="P:methylation"/>
    <property type="evidence" value="ECO:0007669"/>
    <property type="project" value="UniProtKB-KW"/>
</dbReference>
<dbReference type="Proteomes" id="UP000481252">
    <property type="component" value="Unassembled WGS sequence"/>
</dbReference>
<sequence>MKGFNLAQLVGNEMPVEEKFARGFRPKDWVSDHQGFMPDTATIFDVGANVGQTTAVLLEAFPGAQIHAFEPFPASAAKLKARFRNQPRVTCVEAAADAVNGTKTMHVHAELSVTNSLLPFHEDSGKYMPQSAPSTECSVKAVSLDAYCASEGIAGIDLLKIDTQGFERQVLEGTQGLLSRNAVASVYCEMIFVPVYEGQATFYDVAGYLGGFGYALYDFYDFVYDASGQLKWGNAVFRPAKP</sequence>
<accession>A0A7C9RDQ7</accession>
<organism evidence="2 3">
    <name type="scientific">Mesorhizobium zhangyense</name>
    <dbReference type="NCBI Taxonomy" id="1776730"/>
    <lineage>
        <taxon>Bacteria</taxon>
        <taxon>Pseudomonadati</taxon>
        <taxon>Pseudomonadota</taxon>
        <taxon>Alphaproteobacteria</taxon>
        <taxon>Hyphomicrobiales</taxon>
        <taxon>Phyllobacteriaceae</taxon>
        <taxon>Mesorhizobium</taxon>
    </lineage>
</organism>
<proteinExistence type="predicted"/>
<reference evidence="2 3" key="1">
    <citation type="submission" date="2020-02" db="EMBL/GenBank/DDBJ databases">
        <title>Genome sequence of the type strain CGMCC 1.15528 of Mesorhizobium zhangyense.</title>
        <authorList>
            <person name="Gao J."/>
            <person name="Sun J."/>
        </authorList>
    </citation>
    <scope>NUCLEOTIDE SEQUENCE [LARGE SCALE GENOMIC DNA]</scope>
    <source>
        <strain evidence="2 3">CGMCC 1.15528</strain>
    </source>
</reference>
<dbReference type="PANTHER" id="PTHR36973:SF4">
    <property type="entry name" value="NODULATION PROTEIN"/>
    <property type="match status" value="1"/>
</dbReference>
<feature type="domain" description="Methyltransferase FkbM" evidence="1">
    <location>
        <begin position="45"/>
        <end position="214"/>
    </location>
</feature>
<evidence type="ECO:0000313" key="3">
    <source>
        <dbReference type="Proteomes" id="UP000481252"/>
    </source>
</evidence>
<dbReference type="SUPFAM" id="SSF53335">
    <property type="entry name" value="S-adenosyl-L-methionine-dependent methyltransferases"/>
    <property type="match status" value="1"/>
</dbReference>
<keyword evidence="3" id="KW-1185">Reference proteome</keyword>
<dbReference type="GO" id="GO:0008171">
    <property type="term" value="F:O-methyltransferase activity"/>
    <property type="evidence" value="ECO:0007669"/>
    <property type="project" value="TreeGrafter"/>
</dbReference>
<protein>
    <submittedName>
        <fullName evidence="2">FkbM family methyltransferase</fullName>
    </submittedName>
</protein>
<evidence type="ECO:0000259" key="1">
    <source>
        <dbReference type="Pfam" id="PF05050"/>
    </source>
</evidence>
<dbReference type="Gene3D" id="3.40.50.150">
    <property type="entry name" value="Vaccinia Virus protein VP39"/>
    <property type="match status" value="1"/>
</dbReference>
<evidence type="ECO:0000313" key="2">
    <source>
        <dbReference type="EMBL" id="NGN44173.1"/>
    </source>
</evidence>
<dbReference type="EMBL" id="JAAKZG010000013">
    <property type="protein sequence ID" value="NGN44173.1"/>
    <property type="molecule type" value="Genomic_DNA"/>
</dbReference>
<keyword evidence="2" id="KW-0808">Transferase</keyword>
<dbReference type="RefSeq" id="WP_165120570.1">
    <property type="nucleotide sequence ID" value="NZ_JAAKZG010000013.1"/>
</dbReference>
<dbReference type="PANTHER" id="PTHR36973">
    <property type="entry name" value="SLL1456 PROTEIN-RELATED"/>
    <property type="match status" value="1"/>
</dbReference>
<dbReference type="InterPro" id="IPR053188">
    <property type="entry name" value="FkbM_Methyltransferase"/>
</dbReference>
<dbReference type="InterPro" id="IPR006342">
    <property type="entry name" value="FkbM_mtfrase"/>
</dbReference>
<dbReference type="NCBIfam" id="TIGR01444">
    <property type="entry name" value="fkbM_fam"/>
    <property type="match status" value="1"/>
</dbReference>
<dbReference type="AlphaFoldDB" id="A0A7C9RDQ7"/>
<keyword evidence="2" id="KW-0489">Methyltransferase</keyword>